<evidence type="ECO:0000256" key="1">
    <source>
        <dbReference type="SAM" id="MobiDB-lite"/>
    </source>
</evidence>
<feature type="compositionally biased region" description="Polar residues" evidence="1">
    <location>
        <begin position="260"/>
        <end position="278"/>
    </location>
</feature>
<feature type="compositionally biased region" description="Polar residues" evidence="1">
    <location>
        <begin position="25"/>
        <end position="34"/>
    </location>
</feature>
<name>A0A0C3AQN3_SERVB</name>
<evidence type="ECO:0000313" key="3">
    <source>
        <dbReference type="Proteomes" id="UP000054097"/>
    </source>
</evidence>
<accession>A0A0C3AQN3</accession>
<gene>
    <name evidence="2" type="ORF">M408DRAFT_25134</name>
</gene>
<feature type="compositionally biased region" description="Basic and acidic residues" evidence="1">
    <location>
        <begin position="213"/>
        <end position="244"/>
    </location>
</feature>
<proteinExistence type="predicted"/>
<organism evidence="2 3">
    <name type="scientific">Serendipita vermifera MAFF 305830</name>
    <dbReference type="NCBI Taxonomy" id="933852"/>
    <lineage>
        <taxon>Eukaryota</taxon>
        <taxon>Fungi</taxon>
        <taxon>Dikarya</taxon>
        <taxon>Basidiomycota</taxon>
        <taxon>Agaricomycotina</taxon>
        <taxon>Agaricomycetes</taxon>
        <taxon>Sebacinales</taxon>
        <taxon>Serendipitaceae</taxon>
        <taxon>Serendipita</taxon>
    </lineage>
</organism>
<dbReference type="Proteomes" id="UP000054097">
    <property type="component" value="Unassembled WGS sequence"/>
</dbReference>
<dbReference type="HOGENOM" id="CLU_698609_0_0_1"/>
<keyword evidence="3" id="KW-1185">Reference proteome</keyword>
<feature type="region of interest" description="Disordered" evidence="1">
    <location>
        <begin position="1"/>
        <end position="36"/>
    </location>
</feature>
<feature type="region of interest" description="Disordered" evidence="1">
    <location>
        <begin position="198"/>
        <end position="310"/>
    </location>
</feature>
<feature type="region of interest" description="Disordered" evidence="1">
    <location>
        <begin position="145"/>
        <end position="179"/>
    </location>
</feature>
<reference evidence="3" key="2">
    <citation type="submission" date="2015-01" db="EMBL/GenBank/DDBJ databases">
        <title>Evolutionary Origins and Diversification of the Mycorrhizal Mutualists.</title>
        <authorList>
            <consortium name="DOE Joint Genome Institute"/>
            <consortium name="Mycorrhizal Genomics Consortium"/>
            <person name="Kohler A."/>
            <person name="Kuo A."/>
            <person name="Nagy L.G."/>
            <person name="Floudas D."/>
            <person name="Copeland A."/>
            <person name="Barry K.W."/>
            <person name="Cichocki N."/>
            <person name="Veneault-Fourrey C."/>
            <person name="LaButti K."/>
            <person name="Lindquist E.A."/>
            <person name="Lipzen A."/>
            <person name="Lundell T."/>
            <person name="Morin E."/>
            <person name="Murat C."/>
            <person name="Riley R."/>
            <person name="Ohm R."/>
            <person name="Sun H."/>
            <person name="Tunlid A."/>
            <person name="Henrissat B."/>
            <person name="Grigoriev I.V."/>
            <person name="Hibbett D.S."/>
            <person name="Martin F."/>
        </authorList>
    </citation>
    <scope>NUCLEOTIDE SEQUENCE [LARGE SCALE GENOMIC DNA]</scope>
    <source>
        <strain evidence="3">MAFF 305830</strain>
    </source>
</reference>
<reference evidence="2 3" key="1">
    <citation type="submission" date="2014-04" db="EMBL/GenBank/DDBJ databases">
        <authorList>
            <consortium name="DOE Joint Genome Institute"/>
            <person name="Kuo A."/>
            <person name="Zuccaro A."/>
            <person name="Kohler A."/>
            <person name="Nagy L.G."/>
            <person name="Floudas D."/>
            <person name="Copeland A."/>
            <person name="Barry K.W."/>
            <person name="Cichocki N."/>
            <person name="Veneault-Fourrey C."/>
            <person name="LaButti K."/>
            <person name="Lindquist E.A."/>
            <person name="Lipzen A."/>
            <person name="Lundell T."/>
            <person name="Morin E."/>
            <person name="Murat C."/>
            <person name="Sun H."/>
            <person name="Tunlid A."/>
            <person name="Henrissat B."/>
            <person name="Grigoriev I.V."/>
            <person name="Hibbett D.S."/>
            <person name="Martin F."/>
            <person name="Nordberg H.P."/>
            <person name="Cantor M.N."/>
            <person name="Hua S.X."/>
        </authorList>
    </citation>
    <scope>NUCLEOTIDE SEQUENCE [LARGE SCALE GENOMIC DNA]</scope>
    <source>
        <strain evidence="2 3">MAFF 305830</strain>
    </source>
</reference>
<feature type="compositionally biased region" description="Basic and acidic residues" evidence="1">
    <location>
        <begin position="1"/>
        <end position="10"/>
    </location>
</feature>
<evidence type="ECO:0000313" key="2">
    <source>
        <dbReference type="EMBL" id="KIM26875.1"/>
    </source>
</evidence>
<dbReference type="EMBL" id="KN824303">
    <property type="protein sequence ID" value="KIM26875.1"/>
    <property type="molecule type" value="Genomic_DNA"/>
</dbReference>
<protein>
    <submittedName>
        <fullName evidence="2">Uncharacterized protein</fullName>
    </submittedName>
</protein>
<feature type="region of interest" description="Disordered" evidence="1">
    <location>
        <begin position="94"/>
        <end position="133"/>
    </location>
</feature>
<sequence>MGRDALDKAKAYGSGRPGSDGAVVTPTTNSSTSAAGFLGGVRRTFSGSAVLPNSTRSAVSDPEKTTACNDNTAVAGEAGTAWAEALSTAIEGRLSSSKQGSVDVVSPLSPEPPTPTPSSIGFGSGTAAPSTRHSHVRNISIASIISEGNTVMPRPSTPSTESKNAHKSGPTPQHRGCVGISEPAKTRWYWGCNAAAKTGDTVTTSEAEPGASKVDEESATKEGVDIREADAKPTDEVQEMRNGEASEPILPTFDAPVAPSLSTERSMLPNEQSTTLEPTSEEPLFSATPESSAPAPLRVIEPPTPTSPSASPLPLFFDDANEDLEPSPVGHTWARQASVVSSSSAYFPSVYTTNSGVNEPAFPGGEQSTKRAFVMMKLPIFTWDANHGKRGRGYS</sequence>
<dbReference type="AlphaFoldDB" id="A0A0C3AQN3"/>